<keyword evidence="2" id="KW-0238">DNA-binding</keyword>
<dbReference type="Pfam" id="PF01497">
    <property type="entry name" value="Peripla_BP_2"/>
    <property type="match status" value="1"/>
</dbReference>
<reference evidence="6 7" key="1">
    <citation type="submission" date="2017-03" db="EMBL/GenBank/DDBJ databases">
        <title>Complete genome sequence of Paenibacillus Kribbensis producing bioflocculants.</title>
        <authorList>
            <person name="Lee H.-G."/>
            <person name="Oh H.-M."/>
        </authorList>
    </citation>
    <scope>NUCLEOTIDE SEQUENCE [LARGE SCALE GENOMIC DNA]</scope>
    <source>
        <strain evidence="6 7">AM49</strain>
    </source>
</reference>
<dbReference type="OrthoDB" id="2660924at2"/>
<dbReference type="SUPFAM" id="SSF46689">
    <property type="entry name" value="Homeodomain-like"/>
    <property type="match status" value="2"/>
</dbReference>
<keyword evidence="3" id="KW-0804">Transcription</keyword>
<dbReference type="PROSITE" id="PS00041">
    <property type="entry name" value="HTH_ARAC_FAMILY_1"/>
    <property type="match status" value="1"/>
</dbReference>
<dbReference type="PANTHER" id="PTHR43280:SF28">
    <property type="entry name" value="HTH-TYPE TRANSCRIPTIONAL ACTIVATOR RHAS"/>
    <property type="match status" value="1"/>
</dbReference>
<evidence type="ECO:0000313" key="7">
    <source>
        <dbReference type="Proteomes" id="UP000214666"/>
    </source>
</evidence>
<dbReference type="InterPro" id="IPR037923">
    <property type="entry name" value="HTH-like"/>
</dbReference>
<dbReference type="Proteomes" id="UP000214666">
    <property type="component" value="Chromosome"/>
</dbReference>
<dbReference type="SMART" id="SM00342">
    <property type="entry name" value="HTH_ARAC"/>
    <property type="match status" value="1"/>
</dbReference>
<evidence type="ECO:0000256" key="3">
    <source>
        <dbReference type="ARBA" id="ARBA00023163"/>
    </source>
</evidence>
<dbReference type="AlphaFoldDB" id="A0A222WQN7"/>
<dbReference type="PANTHER" id="PTHR43280">
    <property type="entry name" value="ARAC-FAMILY TRANSCRIPTIONAL REGULATOR"/>
    <property type="match status" value="1"/>
</dbReference>
<dbReference type="GO" id="GO:0003700">
    <property type="term" value="F:DNA-binding transcription factor activity"/>
    <property type="evidence" value="ECO:0007669"/>
    <property type="project" value="InterPro"/>
</dbReference>
<dbReference type="Gene3D" id="1.10.10.60">
    <property type="entry name" value="Homeodomain-like"/>
    <property type="match status" value="2"/>
</dbReference>
<evidence type="ECO:0000256" key="2">
    <source>
        <dbReference type="ARBA" id="ARBA00023125"/>
    </source>
</evidence>
<feature type="domain" description="Fe/B12 periplasmic-binding" evidence="5">
    <location>
        <begin position="279"/>
        <end position="551"/>
    </location>
</feature>
<evidence type="ECO:0000256" key="1">
    <source>
        <dbReference type="ARBA" id="ARBA00023015"/>
    </source>
</evidence>
<keyword evidence="7" id="KW-1185">Reference proteome</keyword>
<accession>A0A222WQN7</accession>
<dbReference type="PROSITE" id="PS50983">
    <property type="entry name" value="FE_B12_PBP"/>
    <property type="match status" value="1"/>
</dbReference>
<dbReference type="SUPFAM" id="SSF51215">
    <property type="entry name" value="Regulatory protein AraC"/>
    <property type="match status" value="1"/>
</dbReference>
<sequence>MNNAVSEWAESHFPLYTADSIYSLYCTSNFPMYTIHENVTLLIAIASGKGTLQVDDQTYELVEGSVMLLPAHSHAVLITNLLQPLHAYKLSIRTREQRTTLPESAMIRKSEVDSNPNIQFFPCEPVIVTHVEELYIHRFPASEARHVQNQIIFHQIILQLLERMEAKYAADEQPSMERSIAYLENHYSEKITREQLAAIAGVSRSHYSIQFKQLTGFSPNEYLSRLRVHRAKELLISGSGTLREIALKVGYKDEFYLSRRFKQHTGASPSSYSRRPFQRVAVLLTPYASHLLLLGLEPAVTISESSEYVKTNGLEPPQTMMFINTNCSAEQVNSVLLDTNIELIIAAKQHLHEYGLNPEHLRVIAPIVEISWMELGWKEHLRRIAHAVQRSEQAERWLAAFEEEERVARSLVQPSTMVNEIITIVVMKPEGLFVYGARNVGYVIYQSLGLKPPELIGQEIKRLGDQFHSVSIEISELADYAGSRLLVVMFPDEKGSTAHTEVIFKSPYWSRLPAVQRNCVHLLDRDEWVPYNPVSIRLQLQRAVDLFTSNQ</sequence>
<dbReference type="KEGG" id="pkb:B4V02_16880"/>
<dbReference type="RefSeq" id="WP_094155677.1">
    <property type="nucleotide sequence ID" value="NZ_CP020028.1"/>
</dbReference>
<evidence type="ECO:0000259" key="5">
    <source>
        <dbReference type="PROSITE" id="PS50983"/>
    </source>
</evidence>
<dbReference type="InterPro" id="IPR018062">
    <property type="entry name" value="HTH_AraC-typ_CS"/>
</dbReference>
<dbReference type="PROSITE" id="PS01124">
    <property type="entry name" value="HTH_ARAC_FAMILY_2"/>
    <property type="match status" value="1"/>
</dbReference>
<dbReference type="EMBL" id="CP020028">
    <property type="protein sequence ID" value="ASR48252.1"/>
    <property type="molecule type" value="Genomic_DNA"/>
</dbReference>
<evidence type="ECO:0000259" key="4">
    <source>
        <dbReference type="PROSITE" id="PS01124"/>
    </source>
</evidence>
<dbReference type="InterPro" id="IPR002491">
    <property type="entry name" value="ABC_transptr_periplasmic_BD"/>
</dbReference>
<dbReference type="Gene3D" id="3.40.50.1980">
    <property type="entry name" value="Nitrogenase molybdenum iron protein domain"/>
    <property type="match status" value="1"/>
</dbReference>
<gene>
    <name evidence="6" type="ORF">B4V02_16880</name>
</gene>
<dbReference type="SUPFAM" id="SSF53807">
    <property type="entry name" value="Helical backbone' metal receptor"/>
    <property type="match status" value="1"/>
</dbReference>
<dbReference type="STRING" id="172713.GCA_001705305_02130"/>
<keyword evidence="1" id="KW-0805">Transcription regulation</keyword>
<proteinExistence type="predicted"/>
<dbReference type="InterPro" id="IPR009057">
    <property type="entry name" value="Homeodomain-like_sf"/>
</dbReference>
<feature type="domain" description="HTH araC/xylS-type" evidence="4">
    <location>
        <begin position="177"/>
        <end position="275"/>
    </location>
</feature>
<evidence type="ECO:0000313" key="6">
    <source>
        <dbReference type="EMBL" id="ASR48252.1"/>
    </source>
</evidence>
<dbReference type="GO" id="GO:0043565">
    <property type="term" value="F:sequence-specific DNA binding"/>
    <property type="evidence" value="ECO:0007669"/>
    <property type="project" value="InterPro"/>
</dbReference>
<dbReference type="Pfam" id="PF12833">
    <property type="entry name" value="HTH_18"/>
    <property type="match status" value="1"/>
</dbReference>
<dbReference type="InterPro" id="IPR018060">
    <property type="entry name" value="HTH_AraC"/>
</dbReference>
<protein>
    <submittedName>
        <fullName evidence="6">AraC family transcriptional regulator</fullName>
    </submittedName>
</protein>
<name>A0A222WQN7_9BACL</name>
<organism evidence="6 7">
    <name type="scientific">Paenibacillus kribbensis</name>
    <dbReference type="NCBI Taxonomy" id="172713"/>
    <lineage>
        <taxon>Bacteria</taxon>
        <taxon>Bacillati</taxon>
        <taxon>Bacillota</taxon>
        <taxon>Bacilli</taxon>
        <taxon>Bacillales</taxon>
        <taxon>Paenibacillaceae</taxon>
        <taxon>Paenibacillus</taxon>
    </lineage>
</organism>